<reference evidence="3" key="1">
    <citation type="journal article" date="2022" name="bioRxiv">
        <title>Sequencing and chromosome-scale assembly of the giantPleurodeles waltlgenome.</title>
        <authorList>
            <person name="Brown T."/>
            <person name="Elewa A."/>
            <person name="Iarovenko S."/>
            <person name="Subramanian E."/>
            <person name="Araus A.J."/>
            <person name="Petzold A."/>
            <person name="Susuki M."/>
            <person name="Suzuki K.-i.T."/>
            <person name="Hayashi T."/>
            <person name="Toyoda A."/>
            <person name="Oliveira C."/>
            <person name="Osipova E."/>
            <person name="Leigh N.D."/>
            <person name="Simon A."/>
            <person name="Yun M.H."/>
        </authorList>
    </citation>
    <scope>NUCLEOTIDE SEQUENCE</scope>
    <source>
        <strain evidence="3">20211129_DDA</strain>
        <tissue evidence="3">Liver</tissue>
    </source>
</reference>
<dbReference type="Pfam" id="PF13873">
    <property type="entry name" value="Myb_DNA-bind_5"/>
    <property type="match status" value="1"/>
</dbReference>
<comment type="caution">
    <text evidence="3">The sequence shown here is derived from an EMBL/GenBank/DDBJ whole genome shotgun (WGS) entry which is preliminary data.</text>
</comment>
<dbReference type="GO" id="GO:0005634">
    <property type="term" value="C:nucleus"/>
    <property type="evidence" value="ECO:0007669"/>
    <property type="project" value="TreeGrafter"/>
</dbReference>
<dbReference type="Proteomes" id="UP001066276">
    <property type="component" value="Chromosome 8"/>
</dbReference>
<sequence length="387" mass="41656">MVDEILKVEPQIFGAEVQHTPIARKLELWQTIVNRVNAVGHHPCTRDDIRKRWNDLRGKVRGMASRHHIAVQKTGGRPPPTPPDYNTWEEKVLAILHPEGFTGLTGGMDLGTITHATLTDGARSVTALQGDRGTSQDTGEGSLDTDEQAGPSHSPGVSPCSSPTPETTVTPTTQSRPAAQGRHTHTSVPRAQTGGTLVQRPQSPTPNIQEGEGPSTSGTARPVQGTLAQGARASARVSVGQGGGHRMDAAAQDVISEVLVAYQHTQDRLAQIVSILEQSQRMHQEQHQHAIEQWKERNATMATIVGALLQLVKNQSDTHIGQDTPTTALDNQHQMTQGAETSQELPSQETQGPTMSPQEAPQQAPKRTLRPRYGTGNPAKDKGPSNN</sequence>
<keyword evidence="4" id="KW-1185">Reference proteome</keyword>
<feature type="compositionally biased region" description="Low complexity" evidence="1">
    <location>
        <begin position="158"/>
        <end position="177"/>
    </location>
</feature>
<evidence type="ECO:0000256" key="1">
    <source>
        <dbReference type="SAM" id="MobiDB-lite"/>
    </source>
</evidence>
<feature type="region of interest" description="Disordered" evidence="1">
    <location>
        <begin position="319"/>
        <end position="387"/>
    </location>
</feature>
<feature type="region of interest" description="Disordered" evidence="1">
    <location>
        <begin position="127"/>
        <end position="233"/>
    </location>
</feature>
<name>A0AAV7NTC7_PLEWA</name>
<evidence type="ECO:0000259" key="2">
    <source>
        <dbReference type="Pfam" id="PF13873"/>
    </source>
</evidence>
<dbReference type="EMBL" id="JANPWB010000012">
    <property type="protein sequence ID" value="KAJ1117889.1"/>
    <property type="molecule type" value="Genomic_DNA"/>
</dbReference>
<dbReference type="InterPro" id="IPR028002">
    <property type="entry name" value="Myb_DNA-bind_5"/>
</dbReference>
<evidence type="ECO:0000313" key="4">
    <source>
        <dbReference type="Proteomes" id="UP001066276"/>
    </source>
</evidence>
<dbReference type="PANTHER" id="PTHR23098">
    <property type="entry name" value="AGAP001331-PA-RELATED"/>
    <property type="match status" value="1"/>
</dbReference>
<feature type="compositionally biased region" description="Polar residues" evidence="1">
    <location>
        <begin position="319"/>
        <end position="361"/>
    </location>
</feature>
<evidence type="ECO:0000313" key="3">
    <source>
        <dbReference type="EMBL" id="KAJ1117889.1"/>
    </source>
</evidence>
<proteinExistence type="predicted"/>
<protein>
    <recommendedName>
        <fullName evidence="2">Myb/SANT-like DNA-binding domain-containing protein</fullName>
    </recommendedName>
</protein>
<gene>
    <name evidence="3" type="ORF">NDU88_006085</name>
</gene>
<dbReference type="PANTHER" id="PTHR23098:SF16">
    <property type="entry name" value="REGULATORY PROTEIN ZESTE"/>
    <property type="match status" value="1"/>
</dbReference>
<organism evidence="3 4">
    <name type="scientific">Pleurodeles waltl</name>
    <name type="common">Iberian ribbed newt</name>
    <dbReference type="NCBI Taxonomy" id="8319"/>
    <lineage>
        <taxon>Eukaryota</taxon>
        <taxon>Metazoa</taxon>
        <taxon>Chordata</taxon>
        <taxon>Craniata</taxon>
        <taxon>Vertebrata</taxon>
        <taxon>Euteleostomi</taxon>
        <taxon>Amphibia</taxon>
        <taxon>Batrachia</taxon>
        <taxon>Caudata</taxon>
        <taxon>Salamandroidea</taxon>
        <taxon>Salamandridae</taxon>
        <taxon>Pleurodelinae</taxon>
        <taxon>Pleurodeles</taxon>
    </lineage>
</organism>
<feature type="compositionally biased region" description="Polar residues" evidence="1">
    <location>
        <begin position="186"/>
        <end position="219"/>
    </location>
</feature>
<feature type="domain" description="Myb/SANT-like DNA-binding" evidence="2">
    <location>
        <begin position="2"/>
        <end position="61"/>
    </location>
</feature>
<dbReference type="AlphaFoldDB" id="A0AAV7NTC7"/>
<accession>A0AAV7NTC7</accession>